<evidence type="ECO:0000313" key="3">
    <source>
        <dbReference type="Proteomes" id="UP000320762"/>
    </source>
</evidence>
<comment type="caution">
    <text evidence="2">The sequence shown here is derived from an EMBL/GenBank/DDBJ whole genome shotgun (WGS) entry which is preliminary data.</text>
</comment>
<gene>
    <name evidence="2" type="ORF">BD626DRAFT_508912</name>
</gene>
<protein>
    <submittedName>
        <fullName evidence="2">Uncharacterized protein</fullName>
    </submittedName>
</protein>
<dbReference type="AlphaFoldDB" id="A0A550C2S7"/>
<reference evidence="2 3" key="1">
    <citation type="journal article" date="2019" name="New Phytol.">
        <title>Comparative genomics reveals unique wood-decay strategies and fruiting body development in the Schizophyllaceae.</title>
        <authorList>
            <person name="Almasi E."/>
            <person name="Sahu N."/>
            <person name="Krizsan K."/>
            <person name="Balint B."/>
            <person name="Kovacs G.M."/>
            <person name="Kiss B."/>
            <person name="Cseklye J."/>
            <person name="Drula E."/>
            <person name="Henrissat B."/>
            <person name="Nagy I."/>
            <person name="Chovatia M."/>
            <person name="Adam C."/>
            <person name="LaButti K."/>
            <person name="Lipzen A."/>
            <person name="Riley R."/>
            <person name="Grigoriev I.V."/>
            <person name="Nagy L.G."/>
        </authorList>
    </citation>
    <scope>NUCLEOTIDE SEQUENCE [LARGE SCALE GENOMIC DNA]</scope>
    <source>
        <strain evidence="2 3">NL-1724</strain>
    </source>
</reference>
<evidence type="ECO:0000313" key="2">
    <source>
        <dbReference type="EMBL" id="TRM59112.1"/>
    </source>
</evidence>
<name>A0A550C2S7_9AGAR</name>
<evidence type="ECO:0000256" key="1">
    <source>
        <dbReference type="SAM" id="MobiDB-lite"/>
    </source>
</evidence>
<dbReference type="Proteomes" id="UP000320762">
    <property type="component" value="Unassembled WGS sequence"/>
</dbReference>
<dbReference type="EMBL" id="VDMD01000030">
    <property type="protein sequence ID" value="TRM59112.1"/>
    <property type="molecule type" value="Genomic_DNA"/>
</dbReference>
<sequence>MHSCLKVSRVPSLVSLLPVPYSAQVVRHPADPWPTFPYPKQTDPARSRPRQRICCSRPRLSHPRQTAPG</sequence>
<feature type="region of interest" description="Disordered" evidence="1">
    <location>
        <begin position="32"/>
        <end position="69"/>
    </location>
</feature>
<organism evidence="2 3">
    <name type="scientific">Schizophyllum amplum</name>
    <dbReference type="NCBI Taxonomy" id="97359"/>
    <lineage>
        <taxon>Eukaryota</taxon>
        <taxon>Fungi</taxon>
        <taxon>Dikarya</taxon>
        <taxon>Basidiomycota</taxon>
        <taxon>Agaricomycotina</taxon>
        <taxon>Agaricomycetes</taxon>
        <taxon>Agaricomycetidae</taxon>
        <taxon>Agaricales</taxon>
        <taxon>Schizophyllaceae</taxon>
        <taxon>Schizophyllum</taxon>
    </lineage>
</organism>
<proteinExistence type="predicted"/>
<accession>A0A550C2S7</accession>
<keyword evidence="3" id="KW-1185">Reference proteome</keyword>